<dbReference type="FunFam" id="3.30.300.30:FF:000015">
    <property type="entry name" value="Nonribosomal peptide synthase SidD"/>
    <property type="match status" value="2"/>
</dbReference>
<dbReference type="SUPFAM" id="SSF52777">
    <property type="entry name" value="CoA-dependent acyltransferases"/>
    <property type="match status" value="9"/>
</dbReference>
<dbReference type="GO" id="GO:0016874">
    <property type="term" value="F:ligase activity"/>
    <property type="evidence" value="ECO:0007669"/>
    <property type="project" value="UniProtKB-KW"/>
</dbReference>
<dbReference type="GO" id="GO:0043041">
    <property type="term" value="P:amino acid activation for nonribosomal peptide biosynthetic process"/>
    <property type="evidence" value="ECO:0007669"/>
    <property type="project" value="TreeGrafter"/>
</dbReference>
<dbReference type="GO" id="GO:0044550">
    <property type="term" value="P:secondary metabolite biosynthetic process"/>
    <property type="evidence" value="ECO:0007669"/>
    <property type="project" value="TreeGrafter"/>
</dbReference>
<dbReference type="InterPro" id="IPR020806">
    <property type="entry name" value="PKS_PP-bd"/>
</dbReference>
<feature type="region of interest" description="Disordered" evidence="5">
    <location>
        <begin position="137"/>
        <end position="196"/>
    </location>
</feature>
<evidence type="ECO:0000313" key="7">
    <source>
        <dbReference type="EMBL" id="QPG96278.1"/>
    </source>
</evidence>
<dbReference type="InterPro" id="IPR010071">
    <property type="entry name" value="AA_adenyl_dom"/>
</dbReference>
<evidence type="ECO:0000256" key="5">
    <source>
        <dbReference type="SAM" id="MobiDB-lite"/>
    </source>
</evidence>
<dbReference type="NCBIfam" id="NF003417">
    <property type="entry name" value="PRK04813.1"/>
    <property type="match status" value="4"/>
</dbReference>
<evidence type="ECO:0000256" key="1">
    <source>
        <dbReference type="ARBA" id="ARBA00022450"/>
    </source>
</evidence>
<dbReference type="PANTHER" id="PTHR45527:SF1">
    <property type="entry name" value="FATTY ACID SYNTHASE"/>
    <property type="match status" value="1"/>
</dbReference>
<feature type="domain" description="Carrier" evidence="6">
    <location>
        <begin position="2554"/>
        <end position="2630"/>
    </location>
</feature>
<evidence type="ECO:0000256" key="4">
    <source>
        <dbReference type="ARBA" id="ARBA00029454"/>
    </source>
</evidence>
<dbReference type="Gene3D" id="3.30.559.30">
    <property type="entry name" value="Nonribosomal peptide synthetase, condensation domain"/>
    <property type="match status" value="5"/>
</dbReference>
<dbReference type="CDD" id="cd19542">
    <property type="entry name" value="CT_NRPS-like"/>
    <property type="match status" value="1"/>
</dbReference>
<dbReference type="InterPro" id="IPR020845">
    <property type="entry name" value="AMP-binding_CS"/>
</dbReference>
<keyword evidence="2" id="KW-0597">Phosphoprotein</keyword>
<dbReference type="Gene3D" id="1.10.1200.10">
    <property type="entry name" value="ACP-like"/>
    <property type="match status" value="3"/>
</dbReference>
<dbReference type="InterPro" id="IPR006162">
    <property type="entry name" value="Ppantetheine_attach_site"/>
</dbReference>
<evidence type="ECO:0000256" key="3">
    <source>
        <dbReference type="ARBA" id="ARBA00022598"/>
    </source>
</evidence>
<dbReference type="FunFam" id="1.10.1200.10:FF:000005">
    <property type="entry name" value="Nonribosomal peptide synthetase 1"/>
    <property type="match status" value="1"/>
</dbReference>
<dbReference type="CDD" id="cd05918">
    <property type="entry name" value="A_NRPS_SidN3_like"/>
    <property type="match status" value="3"/>
</dbReference>
<dbReference type="InterPro" id="IPR001242">
    <property type="entry name" value="Condensation_dom"/>
</dbReference>
<comment type="similarity">
    <text evidence="4">Belongs to the NRP synthetase family.</text>
</comment>
<feature type="domain" description="Carrier" evidence="6">
    <location>
        <begin position="3621"/>
        <end position="3697"/>
    </location>
</feature>
<dbReference type="OrthoDB" id="416786at2759"/>
<dbReference type="InterPro" id="IPR000873">
    <property type="entry name" value="AMP-dep_synth/lig_dom"/>
</dbReference>
<reference evidence="7 8" key="1">
    <citation type="journal article" date="2018" name="PLoS Genet.">
        <title>Repeat elements organise 3D genome structure and mediate transcription in the filamentous fungus Epichloe festucae.</title>
        <authorList>
            <person name="Winter D.J."/>
            <person name="Ganley A.R.D."/>
            <person name="Young C.A."/>
            <person name="Liachko I."/>
            <person name="Schardl C.L."/>
            <person name="Dupont P.Y."/>
            <person name="Berry D."/>
            <person name="Ram A."/>
            <person name="Scott B."/>
            <person name="Cox M.P."/>
        </authorList>
    </citation>
    <scope>NUCLEOTIDE SEQUENCE [LARGE SCALE GENOMIC DNA]</scope>
    <source>
        <strain evidence="7 8">Fl1</strain>
    </source>
</reference>
<sequence>MTPTSHHANSAIQSFDEQTTQMAEHTPLQPKFANKTLSLDDVSVALGLGKKERQPLVDLSFPANDDELKATVNTCAAWIVLLSSYEYDLELNLVSIGAIQLFSSLHVLIQWDASVGDLLRQVRKELDGLFPVKAKVSTPEEGSTCGGSDLSLSGDDTTSSEGEGSSSSDAGSLRVGDSSASSSDSDSTPNSVQGQSQSIIISTNHHSVDIRHLLLDCLVTKDRCRAWAVGQAGFVDPAYLQQLNRQFEYILNQVSSVAGLDKPLIDLKAITTRDLEQIWRWNAKVPTSTNEACIHEMVMERARKHPDLPAICAHDGSLTYQDLDDMSTRLAGEIIRQEIKPGSIVLVLIEKSMWVPVAQLAIMKSRCVSTVLDESLPSRRHELVAELTEPSAIISSTECAEKATSLRLKCSHLVIGRESNRRWPSVDQSSLPKVRPSDWLYVVFTSGTTGTPKGAIISHGNYASAVGTQQKALDFREHDRVFDFASYAFDAAWCNVIHALTVGGCLCIPSEQERREELAAALRKYEVNYAVLTPSVAWFPASQLPRSLRTIHFGGEPLKASLVQELSTRITVINAYGPAECSTVSTAIVADPNSTRDPTIGDIGELWVEGPIVGQGYLGHPQKTAEAFVDDPPWLVRGLIGTSSDDTVYTGRRGRLYRTGDLVRYTSDGNLEFVGRKDSQVKVRGQRVELGEIEHNLQRALSDEAKANSVQTMAHVIRPKGSNVPTAVVGMEDRLTQFAPPYMVPSAFFPVEEVPMTPTGKVDRRSLLEAGPELYWQFLHAQAAPTEAHQELSQVEKTIRDVWSEVLNVPIGAVGIGTAFTRLGGDSISAMQVVSRCRDRGFAIKVSDILKMKTIQGIGQVIKPVQDDITLDIVPANEHEGWPLTPIQQIFFDNNPKGMYHYSLSFIVKLARETTSLELLEALLVITKRHSMLRARFRTNEAGSWEQLVTSPGPESFSLQEHMFINSETMQLLVDKRQAELDLVHGPMFAVDLFNGENEPQTLLMSAHHVVMDLVSWRVIWHELDQLLHGKTDLPPVPLSFATWCRLQREEATSTSMKPRAVLPFEVTPPDFQYWGVSPADMLFRDSVLNISVVRPEATRLLLGSSNECLRTEILDILVGTLLFCFAQTFPDRSLPAVFLEGHGREPTFQIGDAEISDIVGWFTSLYPVQVNGDAKMPAVEMIKRAKDIRKSVPGKGRPYFASRYHSEDGRAAFVSHRFPEIIFNYRGSFQQLEDASSLLQYEDRRNRNLDIPSDGPDYHRPSLIDMNLVVQDGKLQIWTRSHKGMRNYKSVKRWINFYAEQLDKVAHELASSPSQSTLADFPLLDISYSGLDTLVKHQLADQGVSAADLRDIYPCTPMQEGILISSVIGSASYQTASIWKVVSSKQQVDATRLAAAWTSVANAHPILSTIFTSNPDTGRFLQVVLLEANEAIIMQSPGSETAVKHLEQMDRPQGKPSRPECFLTICVGETGDVACRLDINHALIDAASLPVLKQDLEAAYGGRCSVSLRTPFSNCVEHIMSKRGVEQMLYWKDYLEGFKICELPRDVTMSQVKNTAEDEYRWIKLSKDVTHSISGSCRAMGLTRSEFLHIAWSLVLAYLTGMRQVGFGYLSSGRNTPVPGIEQVIGPLINMLVARIDLGQPLKTIIGQVHKYNVEHLENEHVSLAEIQHDVSANKMFNTNITVREARSDDNEAGGDIQFVEILEKDPHEYDVVLAGVLEGSDTEVGIQYRKDFATRSYAQTIQNVLEGAIRFASSAALVNKNAVSANRPLYDAFFCHMTGAEEDSALQDWRIQLRDLEAGCHFPSIALTSYQPRPNSRASFHAPEIAWTDKFDRATLLLGSWALLQTSYQRSSDVVVGYPQAEKQGSPFPLRIRVDLTQSTCAYLDGVHAAVENFKSLPQIPITRLQSEGSEMPLASGFQTVLSIEETTNPDLKLGTAENSSEKALALQFRLSREDVDIAARFDETIITADQVHRIFSQLTHVLRQLQSSLESSGLLTEIDTISDAELKTVSKWNETRYEPVQDLVHHIFSRRAQKMSEAVAVSSWDGELTFARLEELSTRLAYKLSSLSVQPEEVVPMYFEKSLWVPVSALAVMKAGGAGVLIDTTQPIERARSIISQVSARIVLVSAANAERASQFGEMQLLVVKEDSMHTLPESGTLPADVRPNNLVYISFTSGSTGKPKGAMITHSCFASSIMNQQEALGFVAGQRVYDFASYAFDAAWSNMLHSLTSGGCLCIPSEHQRKNSLLESIRDSKATLINATPTVLRHLDPEQLPDLEQVLLGGEAWAEADFVGWIETKRFMNTYGPGEGTIKACLIRAFRGMVPNTIGKGKGVTTWIVRTDGSGRLAPIGAVGEIWLEGPQVARGYIADEARTAASFVKRPRWTDESGSHSGSHSGGHSNFYRTGDLARYATNGDLVFVSRADSQVKIRGQRTELGEVEHNVEKALSSIGLKAKVVADVFAPKANKNSILIAFVKLDKMKMGDWGKLVGIDDHLAKLVPDYMIPTTYIPLMEFPLTPTGKIFRRSLRETWQKKTLEELFAEEAIRVSTYRAPTTASEMLVRDLWAEVVHVDPATISVNDNFFRIGGDSLGAMLLVSAARKRDVVFSVADIFTHPKLSSLAELLGSNDCTTSQLFFKNVEAFSLLDGKFTPNEIKTRVAMLCSITEDGVEDVYPCTPLQAGLLAETVRRPGDNVLTEKWNFRKDVDKERVRSAWEKVVQNNSILRTRIVDIAEGGILQVVVKHETCQIDQDILPQSFGLGTPLVSYALSDTGFSWSIHHAIYDGWSMHIIRESLSKFYHGEAVLESPPFRNFVQFFRSQDQDKITEFWANQFDGFNAQRFPVLPSKDYKPRCDRHFKFEFSDIASNSEYTAATRIKLAWAILLSSITNSTESSFGITVSGRQAPVADIERITGPTFATVPLRVKLGKLGTVSDLLLQVQVQAAEMMPFEQVGIQDIRRMTDDCALGCQFQSHMVIQPTEKQGVVNSVFDKSSAKDGAKDSNPFKLYAICLDFTLKSNSIGLHASYDSSVMPSTQFQRLMARFENILRQISAPATHCQSLSSIMTSSPSDLEQVWQWNKDALEPSHRTIHEIFAEVAVKQPQAPAVCAWDGDFTYSQVDALSTKIAHELLRYELGRDGQRIVPLLFEKSKWTSVCQIAVMKANCTSVVLDAKLPDGRLETVMDLTKPRIVLTSVSQMERAQKLSSASSRIIVISDDNVAKLQSLNVATLPKVTSDTWLYIVFTSGSSGTPKGAIISHSNFASALKYGLAALQFSASSRTYDFVSYAFDVSWLNVLYTLCAGGCLCVPSQSDMQLALKESVASLRANTVFFTPSTSKLFYGCDLSVVNFGGENLPRDEIDYWKDHAQIIHSYGPSECTPISISHILDPDRSRVVVGTGLGSRAWIVDPEDGHSLVAVGDIGELWLEGPLVGQGYMNDRDKTASSFVENPEWLVHGTSSIPGRRGRMYRTGDLVRYEEDGQIGFIGRKDAQIKIRGQRVELEEIEHHVHKAVGEGVAAEVIVDIVKPADATETVLVAFIKLSDENFLAGSVEAQEYVGRLATAVAARLSPVLPSYMVPNGYLLVDNIPCTASQKIDRGALRKHAMTLSKKILLPVRKALGRSPSTPDEVKLHALVARVLSWNEGSFDMDTSFIQLGGDSIGAMRLTSLARESGFEFSVAEILTRDRIADLLAMKTQTDKSEKDWSRYSLLGTEDVENFINTAIIPHVSPGYGHIIDVMPATDMQVTYIMENLEVPRRSWLYSCIDFEKIQDLSRLIWSCEQLVKHCDIYRTVFVRSGETYLQAVLDTWDTAVNIADNVAEVNAFVEQLAEQELQLPLSLAEPLAKFHIVQGQNGRVKLMFSMSHAVYDALSFDTTLSLLADIYHGAQPKVTNFDEYIYRSYSRKSEDCAYWRDILRGSSLTHFPSSRSELERDAPLVIERAVAVSKPPQGVTQSSLFTLACAKALSQMTGSQDVVFGRVVSGRASDPSFQNVVGPCLNRLPVRVDFSQDQSRNEVLKNLQQQSLESIPHEMIGLSDIAKHCTGWPGNAMVLPFWIQYQNVSESPSLGIPGATGGLTSLNVWKKVPINARFLQVFAQQDGVDKLSVRVIAGPGHRIGLLSELMTIVCMELGMQE</sequence>
<evidence type="ECO:0000313" key="8">
    <source>
        <dbReference type="Proteomes" id="UP000594364"/>
    </source>
</evidence>
<keyword evidence="3" id="KW-0436">Ligase</keyword>
<dbReference type="Gene3D" id="3.30.300.30">
    <property type="match status" value="3"/>
</dbReference>
<dbReference type="Pfam" id="PF00550">
    <property type="entry name" value="PP-binding"/>
    <property type="match status" value="3"/>
</dbReference>
<dbReference type="Pfam" id="PF00501">
    <property type="entry name" value="AMP-binding"/>
    <property type="match status" value="3"/>
</dbReference>
<dbReference type="InterPro" id="IPR045851">
    <property type="entry name" value="AMP-bd_C_sf"/>
</dbReference>
<dbReference type="GO" id="GO:0005737">
    <property type="term" value="C:cytoplasm"/>
    <property type="evidence" value="ECO:0007669"/>
    <property type="project" value="TreeGrafter"/>
</dbReference>
<feature type="compositionally biased region" description="Low complexity" evidence="5">
    <location>
        <begin position="142"/>
        <end position="196"/>
    </location>
</feature>
<dbReference type="InterPro" id="IPR042099">
    <property type="entry name" value="ANL_N_sf"/>
</dbReference>
<evidence type="ECO:0000256" key="2">
    <source>
        <dbReference type="ARBA" id="ARBA00022553"/>
    </source>
</evidence>
<organism evidence="7 8">
    <name type="scientific">Epichloe festucae (strain Fl1)</name>
    <dbReference type="NCBI Taxonomy" id="877507"/>
    <lineage>
        <taxon>Eukaryota</taxon>
        <taxon>Fungi</taxon>
        <taxon>Dikarya</taxon>
        <taxon>Ascomycota</taxon>
        <taxon>Pezizomycotina</taxon>
        <taxon>Sordariomycetes</taxon>
        <taxon>Hypocreomycetidae</taxon>
        <taxon>Hypocreales</taxon>
        <taxon>Clavicipitaceae</taxon>
        <taxon>Epichloe</taxon>
    </lineage>
</organism>
<keyword evidence="1" id="KW-0596">Phosphopantetheine</keyword>
<keyword evidence="8" id="KW-1185">Reference proteome</keyword>
<dbReference type="PROSITE" id="PS00455">
    <property type="entry name" value="AMP_BINDING"/>
    <property type="match status" value="3"/>
</dbReference>
<proteinExistence type="inferred from homology"/>
<dbReference type="FunFam" id="3.30.559.30:FF:000003">
    <property type="entry name" value="Nonribosomal peptide synthase SidD"/>
    <property type="match status" value="1"/>
</dbReference>
<dbReference type="Proteomes" id="UP000594364">
    <property type="component" value="Chromosome 2"/>
</dbReference>
<protein>
    <submittedName>
        <fullName evidence="7">Nrps</fullName>
    </submittedName>
</protein>
<dbReference type="CDD" id="cd19545">
    <property type="entry name" value="FUM14_C_NRPS-like"/>
    <property type="match status" value="1"/>
</dbReference>
<dbReference type="SMART" id="SM00823">
    <property type="entry name" value="PKS_PP"/>
    <property type="match status" value="3"/>
</dbReference>
<gene>
    <name evidence="7" type="ORF">C2857_003723</name>
</gene>
<dbReference type="InterPro" id="IPR009081">
    <property type="entry name" value="PP-bd_ACP"/>
</dbReference>
<dbReference type="Pfam" id="PF00668">
    <property type="entry name" value="Condensation"/>
    <property type="match status" value="4"/>
</dbReference>
<dbReference type="SUPFAM" id="SSF56801">
    <property type="entry name" value="Acetyl-CoA synthetase-like"/>
    <property type="match status" value="3"/>
</dbReference>
<name>A0A7S9PTY0_EPIFF</name>
<dbReference type="InterPro" id="IPR036736">
    <property type="entry name" value="ACP-like_sf"/>
</dbReference>
<dbReference type="Gene3D" id="3.40.50.12780">
    <property type="entry name" value="N-terminal domain of ligase-like"/>
    <property type="match status" value="3"/>
</dbReference>
<evidence type="ECO:0000259" key="6">
    <source>
        <dbReference type="PROSITE" id="PS50075"/>
    </source>
</evidence>
<dbReference type="PANTHER" id="PTHR45527">
    <property type="entry name" value="NONRIBOSOMAL PEPTIDE SYNTHETASE"/>
    <property type="match status" value="1"/>
</dbReference>
<dbReference type="FunFam" id="3.30.559.30:FF:000002">
    <property type="entry name" value="Nonribosomal peptide synthase Pes1"/>
    <property type="match status" value="1"/>
</dbReference>
<dbReference type="PROSITE" id="PS00012">
    <property type="entry name" value="PHOSPHOPANTETHEINE"/>
    <property type="match status" value="2"/>
</dbReference>
<dbReference type="InterPro" id="IPR023213">
    <property type="entry name" value="CAT-like_dom_sf"/>
</dbReference>
<dbReference type="PROSITE" id="PS50075">
    <property type="entry name" value="CARRIER"/>
    <property type="match status" value="3"/>
</dbReference>
<feature type="domain" description="Carrier" evidence="6">
    <location>
        <begin position="790"/>
        <end position="866"/>
    </location>
</feature>
<dbReference type="Gene3D" id="3.30.559.10">
    <property type="entry name" value="Chloramphenicol acetyltransferase-like domain"/>
    <property type="match status" value="4"/>
</dbReference>
<dbReference type="NCBIfam" id="TIGR01733">
    <property type="entry name" value="AA-adenyl-dom"/>
    <property type="match status" value="1"/>
</dbReference>
<dbReference type="EMBL" id="CP031386">
    <property type="protein sequence ID" value="QPG96278.1"/>
    <property type="molecule type" value="Genomic_DNA"/>
</dbReference>
<dbReference type="GO" id="GO:0031177">
    <property type="term" value="F:phosphopantetheine binding"/>
    <property type="evidence" value="ECO:0007669"/>
    <property type="project" value="InterPro"/>
</dbReference>
<dbReference type="SUPFAM" id="SSF47336">
    <property type="entry name" value="ACP-like"/>
    <property type="match status" value="3"/>
</dbReference>
<accession>A0A7S9PTY0</accession>